<feature type="transmembrane region" description="Helical" evidence="1">
    <location>
        <begin position="230"/>
        <end position="252"/>
    </location>
</feature>
<name>A0AAU8V2U6_9FLAO</name>
<keyword evidence="1" id="KW-1133">Transmembrane helix</keyword>
<dbReference type="AlphaFoldDB" id="A0AAU8V2U6"/>
<feature type="transmembrane region" description="Helical" evidence="1">
    <location>
        <begin position="159"/>
        <end position="181"/>
    </location>
</feature>
<gene>
    <name evidence="2" type="ORF">BBD32_19425</name>
</gene>
<evidence type="ECO:0000313" key="3">
    <source>
        <dbReference type="Proteomes" id="UP000190848"/>
    </source>
</evidence>
<evidence type="ECO:0000256" key="1">
    <source>
        <dbReference type="SAM" id="Phobius"/>
    </source>
</evidence>
<dbReference type="Proteomes" id="UP000190848">
    <property type="component" value="Plasmid unnamed"/>
</dbReference>
<geneLocation type="plasmid" evidence="2 3">
    <name>unnamed</name>
</geneLocation>
<dbReference type="RefSeq" id="WP_078397001.1">
    <property type="nucleotide sequence ID" value="NZ_CP016375.1"/>
</dbReference>
<reference evidence="2 3" key="1">
    <citation type="submission" date="2016-07" db="EMBL/GenBank/DDBJ databases">
        <title>Revisiting the taxonomy of the Elizabethkingia Genus using Whole-Genome Sequencing, Optical Mapping, and MALDI-TOF, along with proposal of three novel Elizabethkingia species: Elizabethkingia bruuniana sp. nov., Elizabethkingia ursingii sp. nov., and Elizabethkingia occulta sp. nov.</title>
        <authorList>
            <person name="Nicholson A.C."/>
        </authorList>
    </citation>
    <scope>NUCLEOTIDE SEQUENCE [LARGE SCALE GENOMIC DNA]</scope>
    <source>
        <strain evidence="2 3">F3201</strain>
        <plasmid evidence="2 3">unnamed</plasmid>
    </source>
</reference>
<feature type="transmembrane region" description="Helical" evidence="1">
    <location>
        <begin position="127"/>
        <end position="147"/>
    </location>
</feature>
<keyword evidence="2" id="KW-0614">Plasmid</keyword>
<evidence type="ECO:0000313" key="2">
    <source>
        <dbReference type="EMBL" id="AQX03717.1"/>
    </source>
</evidence>
<keyword evidence="1" id="KW-0472">Membrane</keyword>
<protein>
    <recommendedName>
        <fullName evidence="4">Conjugative transposon protein TraJ</fullName>
    </recommendedName>
</protein>
<dbReference type="EMBL" id="CP016375">
    <property type="protein sequence ID" value="AQX03717.1"/>
    <property type="molecule type" value="Genomic_DNA"/>
</dbReference>
<accession>A0AAU8V2U6</accession>
<keyword evidence="1" id="KW-0812">Transmembrane</keyword>
<sequence>MDFAFINDLMNKIDSNTLFGAGITGAKIVALFFLLLRLIDQYSKDNYDGQPKMGGSLNVLGFGFIIMSSDWVIKAIEKAFAGVDKTMASTQTDLYSKLSEQIWTKYTELIPTGQTGFLDSLAIIEAYISNGFAIAMLIVAAVLAGLCKIADLSITAGYLLQRVFILQLLKFLFPLAIAFSTSSQFGKFFYSWIMRYIGIFILGIAYIGIIKFTTMVGLSLANQFDTKADIGFTAMSFYSFGLLVTIIVTFTIKVKLFSVVTSYVSNMFQ</sequence>
<feature type="transmembrane region" description="Helical" evidence="1">
    <location>
        <begin position="18"/>
        <end position="36"/>
    </location>
</feature>
<feature type="transmembrane region" description="Helical" evidence="1">
    <location>
        <begin position="193"/>
        <end position="218"/>
    </location>
</feature>
<organism evidence="2 3">
    <name type="scientific">Elizabethkingia anophelis</name>
    <dbReference type="NCBI Taxonomy" id="1117645"/>
    <lineage>
        <taxon>Bacteria</taxon>
        <taxon>Pseudomonadati</taxon>
        <taxon>Bacteroidota</taxon>
        <taxon>Flavobacteriia</taxon>
        <taxon>Flavobacteriales</taxon>
        <taxon>Weeksellaceae</taxon>
        <taxon>Elizabethkingia</taxon>
    </lineage>
</organism>
<feature type="transmembrane region" description="Helical" evidence="1">
    <location>
        <begin position="57"/>
        <end position="76"/>
    </location>
</feature>
<evidence type="ECO:0008006" key="4">
    <source>
        <dbReference type="Google" id="ProtNLM"/>
    </source>
</evidence>
<proteinExistence type="predicted"/>